<evidence type="ECO:0000256" key="1">
    <source>
        <dbReference type="ARBA" id="ARBA00001946"/>
    </source>
</evidence>
<dbReference type="PANTHER" id="PTHR22913:SF7">
    <property type="entry name" value="HYALURONAN SYNTHASE 2"/>
    <property type="match status" value="1"/>
</dbReference>
<evidence type="ECO:0000256" key="19">
    <source>
        <dbReference type="ARBA" id="ARBA00023228"/>
    </source>
</evidence>
<comment type="function">
    <text evidence="22">Catalyzes the addition of GlcNAc or GlcUA monosaccharides to the nascent hyaluronan polymer. Therefore, it is essential to hyaluronan synthesis a major component of most extracellular matrices that has a structural role in tissues architectures and regulates cell adhesion, migration and differentiation. This is one of three isoenzymes responsible for cellular hyaluronan synthesis and it is particularly responsible for the synthesis of high molecular mass hyaluronan.</text>
</comment>
<dbReference type="GO" id="GO:0005764">
    <property type="term" value="C:lysosome"/>
    <property type="evidence" value="ECO:0007669"/>
    <property type="project" value="UniProtKB-SubCell"/>
</dbReference>
<dbReference type="GO" id="GO:0000139">
    <property type="term" value="C:Golgi membrane"/>
    <property type="evidence" value="ECO:0007669"/>
    <property type="project" value="UniProtKB-SubCell"/>
</dbReference>
<reference evidence="26" key="1">
    <citation type="submission" date="2014-05" db="EMBL/GenBank/DDBJ databases">
        <title>The extremes of toxin expression variation revealed in two sympatric snake species.</title>
        <authorList>
            <person name="Margres M.J."/>
            <person name="Wray K.P."/>
            <person name="McGivern J.J."/>
            <person name="Seavy M."/>
            <person name="Sanader D."/>
            <person name="Facente J."/>
            <person name="Rokyta D.R."/>
        </authorList>
    </citation>
    <scope>NUCLEOTIDE SEQUENCE</scope>
</reference>
<evidence type="ECO:0000256" key="10">
    <source>
        <dbReference type="ARBA" id="ARBA00022262"/>
    </source>
</evidence>
<comment type="catalytic activity">
    <reaction evidence="23">
        <text>N-acetyl-beta-D-glucosaminyl-(1-&gt;4)-[hyaluronan](n) + UDP-alpha-D-glucuronate = [hyaluronan](n+1) + UDP + H(+)</text>
        <dbReference type="Rhea" id="RHEA:12528"/>
        <dbReference type="Rhea" id="RHEA-COMP:12585"/>
        <dbReference type="Rhea" id="RHEA-COMP:12587"/>
        <dbReference type="ChEBI" id="CHEBI:15378"/>
        <dbReference type="ChEBI" id="CHEBI:58052"/>
        <dbReference type="ChEBI" id="CHEBI:58223"/>
        <dbReference type="ChEBI" id="CHEBI:132153"/>
        <dbReference type="ChEBI" id="CHEBI:132154"/>
        <dbReference type="EC" id="2.4.1.212"/>
    </reaction>
    <physiologicalReaction direction="left-to-right" evidence="23">
        <dbReference type="Rhea" id="RHEA:12529"/>
    </physiologicalReaction>
</comment>
<comment type="pathway">
    <text evidence="7">Glycan biosynthesis; hyaluronan biosynthesis.</text>
</comment>
<dbReference type="GO" id="GO:0030213">
    <property type="term" value="P:hyaluronan biosynthetic process"/>
    <property type="evidence" value="ECO:0007669"/>
    <property type="project" value="UniProtKB-UniPathway"/>
</dbReference>
<evidence type="ECO:0000256" key="22">
    <source>
        <dbReference type="ARBA" id="ARBA00045290"/>
    </source>
</evidence>
<keyword evidence="19" id="KW-0458">Lysosome</keyword>
<dbReference type="AlphaFoldDB" id="A0A0F7Z756"/>
<keyword evidence="16 25" id="KW-1133">Transmembrane helix</keyword>
<feature type="transmembrane region" description="Helical" evidence="25">
    <location>
        <begin position="375"/>
        <end position="397"/>
    </location>
</feature>
<feature type="transmembrane region" description="Helical" evidence="25">
    <location>
        <begin position="475"/>
        <end position="497"/>
    </location>
</feature>
<comment type="catalytic activity">
    <reaction evidence="24">
        <text>[hyaluronan](n) + UDP-N-acetyl-alpha-D-glucosamine = N-acetyl-beta-D-glucosaminyl-(1-&gt;4)-[hyaluronan](n) + UDP + H(+)</text>
        <dbReference type="Rhea" id="RHEA:20465"/>
        <dbReference type="Rhea" id="RHEA-COMP:12583"/>
        <dbReference type="Rhea" id="RHEA-COMP:12585"/>
        <dbReference type="ChEBI" id="CHEBI:15378"/>
        <dbReference type="ChEBI" id="CHEBI:57705"/>
        <dbReference type="ChEBI" id="CHEBI:58223"/>
        <dbReference type="ChEBI" id="CHEBI:132153"/>
        <dbReference type="ChEBI" id="CHEBI:132154"/>
        <dbReference type="EC" id="2.4.1.212"/>
    </reaction>
    <physiologicalReaction direction="left-to-right" evidence="24">
        <dbReference type="Rhea" id="RHEA:20466"/>
    </physiologicalReaction>
</comment>
<name>A0A0F7Z756_CROAD</name>
<protein>
    <recommendedName>
        <fullName evidence="10">Hyaluronan synthase 2</fullName>
        <ecNumber evidence="9">2.4.1.212</ecNumber>
    </recommendedName>
    <alternativeName>
        <fullName evidence="20">Hyaluronate synthase 2</fullName>
    </alternativeName>
    <alternativeName>
        <fullName evidence="21">Hyaluronic acid synthase 2</fullName>
    </alternativeName>
</protein>
<feature type="transmembrane region" description="Helical" evidence="25">
    <location>
        <begin position="509"/>
        <end position="533"/>
    </location>
</feature>
<evidence type="ECO:0000256" key="16">
    <source>
        <dbReference type="ARBA" id="ARBA00022989"/>
    </source>
</evidence>
<keyword evidence="13" id="KW-0808">Transferase</keyword>
<evidence type="ECO:0000256" key="14">
    <source>
        <dbReference type="ARBA" id="ARBA00022692"/>
    </source>
</evidence>
<keyword evidence="17" id="KW-0333">Golgi apparatus</keyword>
<accession>A0A0F7Z756</accession>
<evidence type="ECO:0000256" key="23">
    <source>
        <dbReference type="ARBA" id="ARBA00047948"/>
    </source>
</evidence>
<feature type="transmembrane region" description="Helical" evidence="25">
    <location>
        <begin position="12"/>
        <end position="37"/>
    </location>
</feature>
<keyword evidence="12" id="KW-0328">Glycosyltransferase</keyword>
<evidence type="ECO:0000256" key="5">
    <source>
        <dbReference type="ARBA" id="ARBA00004651"/>
    </source>
</evidence>
<sequence>MHCERFICILRILGTTLFGVSLLLGISAAYIVGYQFIQTDNYYFSFGLYGAILASHLIIQSLFAFLEHRKMRRSLETPIKLNKTVALCIAAYQEDPDYLKKCLLSVKRLTYPGIKLIMVIDGNSEDDVYMMDIFSEIMGRDKSATYIWRNNFHQRGPNETEESHRESMQHVTQLVLSNKSVCIMQKWGGKREVMYTAFKALGRSVDYVQVCDSDTMLDPASSVEMVKVLEEDPMVGGVGGDVQILNKYDSWISFLSSVRYWMAFNIERACQSYFGCVQCISGPLGMYRNSLLHEFVEDWYNQEFMGSQCSFGDDRHLTNRVLSLGYATKYTARSKCLTETPIEYLRWLNQQTRWSKSYFREWLYNAMWFHKHHLWMTYEAVITGFFPFFLIATVIQLFYRGKLWNILLFLLTVQLVGLIKSSFASCLRGNIVMVFMSLYSVLYMSSLLPAKMFAIATINKAGWGTSGRKTIVVNFIGLIPVSVWFTILLGGVIFTIYKESRKPFSESKQTVLIIGTILYACYWVMLLTLYLALITKCGRRKKEQQYDMVLDV</sequence>
<dbReference type="EC" id="2.4.1.212" evidence="9"/>
<evidence type="ECO:0000256" key="24">
    <source>
        <dbReference type="ARBA" id="ARBA00048397"/>
    </source>
</evidence>
<dbReference type="GO" id="GO:0085029">
    <property type="term" value="P:extracellular matrix assembly"/>
    <property type="evidence" value="ECO:0007669"/>
    <property type="project" value="TreeGrafter"/>
</dbReference>
<evidence type="ECO:0000256" key="12">
    <source>
        <dbReference type="ARBA" id="ARBA00022676"/>
    </source>
</evidence>
<evidence type="ECO:0000256" key="11">
    <source>
        <dbReference type="ARBA" id="ARBA00022475"/>
    </source>
</evidence>
<evidence type="ECO:0000256" key="18">
    <source>
        <dbReference type="ARBA" id="ARBA00023136"/>
    </source>
</evidence>
<keyword evidence="11" id="KW-1003">Cell membrane</keyword>
<evidence type="ECO:0000256" key="4">
    <source>
        <dbReference type="ARBA" id="ARBA00004477"/>
    </source>
</evidence>
<feature type="transmembrane region" description="Helical" evidence="25">
    <location>
        <begin position="431"/>
        <end position="455"/>
    </location>
</feature>
<comment type="similarity">
    <text evidence="8">Belongs to the NodC/HAS family.</text>
</comment>
<keyword evidence="14 25" id="KW-0812">Transmembrane</keyword>
<dbReference type="PANTHER" id="PTHR22913">
    <property type="entry name" value="HYALURONAN SYNTHASE"/>
    <property type="match status" value="1"/>
</dbReference>
<evidence type="ECO:0000313" key="26">
    <source>
        <dbReference type="EMBL" id="JAI12980.1"/>
    </source>
</evidence>
<evidence type="ECO:0000256" key="20">
    <source>
        <dbReference type="ARBA" id="ARBA00030887"/>
    </source>
</evidence>
<evidence type="ECO:0000256" key="3">
    <source>
        <dbReference type="ARBA" id="ARBA00004373"/>
    </source>
</evidence>
<dbReference type="SUPFAM" id="SSF53448">
    <property type="entry name" value="Nucleotide-diphospho-sugar transferases"/>
    <property type="match status" value="1"/>
</dbReference>
<comment type="cofactor">
    <cofactor evidence="1">
        <name>Mg(2+)</name>
        <dbReference type="ChEBI" id="CHEBI:18420"/>
    </cofactor>
</comment>
<dbReference type="EMBL" id="GBEX01001580">
    <property type="protein sequence ID" value="JAI12980.1"/>
    <property type="molecule type" value="mRNA"/>
</dbReference>
<keyword evidence="15" id="KW-0256">Endoplasmic reticulum</keyword>
<evidence type="ECO:0000256" key="2">
    <source>
        <dbReference type="ARBA" id="ARBA00004371"/>
    </source>
</evidence>
<dbReference type="InterPro" id="IPR029044">
    <property type="entry name" value="Nucleotide-diphossugar_trans"/>
</dbReference>
<dbReference type="CDD" id="cd06434">
    <property type="entry name" value="GT2_HAS"/>
    <property type="match status" value="1"/>
</dbReference>
<evidence type="ECO:0000256" key="13">
    <source>
        <dbReference type="ARBA" id="ARBA00022679"/>
    </source>
</evidence>
<evidence type="ECO:0000256" key="6">
    <source>
        <dbReference type="ARBA" id="ARBA00004653"/>
    </source>
</evidence>
<dbReference type="GO" id="GO:0031982">
    <property type="term" value="C:vesicle"/>
    <property type="evidence" value="ECO:0007669"/>
    <property type="project" value="UniProtKB-SubCell"/>
</dbReference>
<dbReference type="Pfam" id="PF03142">
    <property type="entry name" value="Chitin_synth_2"/>
    <property type="match status" value="1"/>
</dbReference>
<organism evidence="26">
    <name type="scientific">Crotalus adamanteus</name>
    <name type="common">Eastern diamondback rattlesnake</name>
    <dbReference type="NCBI Taxonomy" id="8729"/>
    <lineage>
        <taxon>Eukaryota</taxon>
        <taxon>Metazoa</taxon>
        <taxon>Chordata</taxon>
        <taxon>Craniata</taxon>
        <taxon>Vertebrata</taxon>
        <taxon>Euteleostomi</taxon>
        <taxon>Lepidosauria</taxon>
        <taxon>Squamata</taxon>
        <taxon>Bifurcata</taxon>
        <taxon>Unidentata</taxon>
        <taxon>Episquamata</taxon>
        <taxon>Toxicofera</taxon>
        <taxon>Serpentes</taxon>
        <taxon>Colubroidea</taxon>
        <taxon>Viperidae</taxon>
        <taxon>Crotalinae</taxon>
        <taxon>Crotalus</taxon>
    </lineage>
</organism>
<evidence type="ECO:0000256" key="21">
    <source>
        <dbReference type="ARBA" id="ARBA00031214"/>
    </source>
</evidence>
<feature type="transmembrane region" description="Helical" evidence="25">
    <location>
        <begin position="43"/>
        <end position="66"/>
    </location>
</feature>
<evidence type="ECO:0000256" key="8">
    <source>
        <dbReference type="ARBA" id="ARBA00006782"/>
    </source>
</evidence>
<dbReference type="GO" id="GO:0050501">
    <property type="term" value="F:hyaluronan synthase activity"/>
    <property type="evidence" value="ECO:0007669"/>
    <property type="project" value="UniProtKB-EC"/>
</dbReference>
<dbReference type="GO" id="GO:0005886">
    <property type="term" value="C:plasma membrane"/>
    <property type="evidence" value="ECO:0007669"/>
    <property type="project" value="UniProtKB-SubCell"/>
</dbReference>
<proteinExistence type="evidence at transcript level"/>
<evidence type="ECO:0000256" key="7">
    <source>
        <dbReference type="ARBA" id="ARBA00004698"/>
    </source>
</evidence>
<keyword evidence="18 25" id="KW-0472">Membrane</keyword>
<evidence type="ECO:0000256" key="17">
    <source>
        <dbReference type="ARBA" id="ARBA00023034"/>
    </source>
</evidence>
<dbReference type="Gene3D" id="3.90.550.10">
    <property type="entry name" value="Spore Coat Polysaccharide Biosynthesis Protein SpsA, Chain A"/>
    <property type="match status" value="1"/>
</dbReference>
<dbReference type="UniPathway" id="UPA00341"/>
<evidence type="ECO:0000256" key="25">
    <source>
        <dbReference type="SAM" id="Phobius"/>
    </source>
</evidence>
<dbReference type="GO" id="GO:0005789">
    <property type="term" value="C:endoplasmic reticulum membrane"/>
    <property type="evidence" value="ECO:0007669"/>
    <property type="project" value="UniProtKB-SubCell"/>
</dbReference>
<evidence type="ECO:0000256" key="9">
    <source>
        <dbReference type="ARBA" id="ARBA00012207"/>
    </source>
</evidence>
<evidence type="ECO:0000256" key="15">
    <source>
        <dbReference type="ARBA" id="ARBA00022824"/>
    </source>
</evidence>
<comment type="subcellular location">
    <subcellularLocation>
        <location evidence="5">Cell membrane</location>
        <topology evidence="5">Multi-pass membrane protein</topology>
    </subcellularLocation>
    <subcellularLocation>
        <location evidence="4">Endoplasmic reticulum membrane</location>
        <topology evidence="4">Multi-pass membrane protein</topology>
    </subcellularLocation>
    <subcellularLocation>
        <location evidence="6">Golgi apparatus membrane</location>
        <topology evidence="6">Multi-pass membrane protein</topology>
    </subcellularLocation>
    <subcellularLocation>
        <location evidence="2">Lysosome</location>
    </subcellularLocation>
    <subcellularLocation>
        <location evidence="3">Vesicle</location>
    </subcellularLocation>
</comment>